<dbReference type="InterPro" id="IPR054446">
    <property type="entry name" value="CIMIP3-like"/>
</dbReference>
<dbReference type="OMA" id="CGFYFSR"/>
<gene>
    <name evidence="2" type="primary">LOC118406351</name>
</gene>
<organism evidence="1 2">
    <name type="scientific">Branchiostoma floridae</name>
    <name type="common">Florida lancelet</name>
    <name type="synonym">Amphioxus</name>
    <dbReference type="NCBI Taxonomy" id="7739"/>
    <lineage>
        <taxon>Eukaryota</taxon>
        <taxon>Metazoa</taxon>
        <taxon>Chordata</taxon>
        <taxon>Cephalochordata</taxon>
        <taxon>Leptocardii</taxon>
        <taxon>Amphioxiformes</taxon>
        <taxon>Branchiostomatidae</taxon>
        <taxon>Branchiostoma</taxon>
    </lineage>
</organism>
<protein>
    <submittedName>
        <fullName evidence="2">Uncharacterized protein LOC118406351</fullName>
    </submittedName>
</protein>
<evidence type="ECO:0000313" key="1">
    <source>
        <dbReference type="Proteomes" id="UP000001554"/>
    </source>
</evidence>
<reference evidence="2" key="2">
    <citation type="submission" date="2025-08" db="UniProtKB">
        <authorList>
            <consortium name="RefSeq"/>
        </authorList>
    </citation>
    <scope>IDENTIFICATION</scope>
    <source>
        <strain evidence="2">S238N-H82</strain>
        <tissue evidence="2">Testes</tissue>
    </source>
</reference>
<dbReference type="PANTHER" id="PTHR35444">
    <property type="entry name" value="RIKEN CDNA 1700001C19 GENE"/>
    <property type="match status" value="1"/>
</dbReference>
<dbReference type="AlphaFoldDB" id="A0A9J7HMM7"/>
<dbReference type="GeneID" id="118406351"/>
<sequence>MPANVTVVFPEKHGTEEFLRRSGDLSSDGGKNAIFKRIWEPVNASRRVVLSDKGSADLPYGSRFSRHLNPSVFGGDSLCKRPMTSSGTVPAVEMHPLPRPATTGSGKVHYVNSLAPFSTLQKPTCGYYFSREIDQKKKCIGIPATNIVKWRS</sequence>
<dbReference type="Proteomes" id="UP000001554">
    <property type="component" value="Chromosome 19"/>
</dbReference>
<proteinExistence type="predicted"/>
<dbReference type="Pfam" id="PF22581">
    <property type="entry name" value="CIMIP3"/>
    <property type="match status" value="1"/>
</dbReference>
<reference evidence="1" key="1">
    <citation type="journal article" date="2020" name="Nat. Ecol. Evol.">
        <title>Deeply conserved synteny resolves early events in vertebrate evolution.</title>
        <authorList>
            <person name="Simakov O."/>
            <person name="Marletaz F."/>
            <person name="Yue J.X."/>
            <person name="O'Connell B."/>
            <person name="Jenkins J."/>
            <person name="Brandt A."/>
            <person name="Calef R."/>
            <person name="Tung C.H."/>
            <person name="Huang T.K."/>
            <person name="Schmutz J."/>
            <person name="Satoh N."/>
            <person name="Yu J.K."/>
            <person name="Putnam N.H."/>
            <person name="Green R.E."/>
            <person name="Rokhsar D.S."/>
        </authorList>
    </citation>
    <scope>NUCLEOTIDE SEQUENCE [LARGE SCALE GENOMIC DNA]</scope>
    <source>
        <strain evidence="1">S238N-H82</strain>
    </source>
</reference>
<dbReference type="OrthoDB" id="5982044at2759"/>
<dbReference type="KEGG" id="bfo:118406351"/>
<keyword evidence="1" id="KW-1185">Reference proteome</keyword>
<name>A0A9J7HMM7_BRAFL</name>
<accession>A0A9J7HMM7</accession>
<dbReference type="PANTHER" id="PTHR35444:SF1">
    <property type="entry name" value="RIKEN CDNA 1700001C19 GENE"/>
    <property type="match status" value="1"/>
</dbReference>
<dbReference type="RefSeq" id="XP_035662206.1">
    <property type="nucleotide sequence ID" value="XM_035806313.1"/>
</dbReference>
<evidence type="ECO:0000313" key="2">
    <source>
        <dbReference type="RefSeq" id="XP_035662206.1"/>
    </source>
</evidence>